<dbReference type="PROSITE" id="PS50883">
    <property type="entry name" value="EAL"/>
    <property type="match status" value="1"/>
</dbReference>
<feature type="transmembrane region" description="Helical" evidence="8">
    <location>
        <begin position="59"/>
        <end position="84"/>
    </location>
</feature>
<dbReference type="RefSeq" id="WP_137329007.1">
    <property type="nucleotide sequence ID" value="NZ_CP040058.1"/>
</dbReference>
<feature type="transmembrane region" description="Helical" evidence="8">
    <location>
        <begin position="379"/>
        <end position="399"/>
    </location>
</feature>
<dbReference type="Pfam" id="PF00563">
    <property type="entry name" value="EAL"/>
    <property type="match status" value="1"/>
</dbReference>
<feature type="transmembrane region" description="Helical" evidence="8">
    <location>
        <begin position="160"/>
        <end position="182"/>
    </location>
</feature>
<evidence type="ECO:0000256" key="8">
    <source>
        <dbReference type="SAM" id="Phobius"/>
    </source>
</evidence>
<dbReference type="InterPro" id="IPR001633">
    <property type="entry name" value="EAL_dom"/>
</dbReference>
<dbReference type="PROSITE" id="PS51105">
    <property type="entry name" value="PTS_EIIC_TYPE_3"/>
    <property type="match status" value="1"/>
</dbReference>
<feature type="transmembrane region" description="Helical" evidence="8">
    <location>
        <begin position="21"/>
        <end position="39"/>
    </location>
</feature>
<feature type="transmembrane region" description="Helical" evidence="8">
    <location>
        <begin position="306"/>
        <end position="326"/>
    </location>
</feature>
<feature type="transmembrane region" description="Helical" evidence="8">
    <location>
        <begin position="96"/>
        <end position="114"/>
    </location>
</feature>
<evidence type="ECO:0000256" key="4">
    <source>
        <dbReference type="ARBA" id="ARBA00022597"/>
    </source>
</evidence>
<dbReference type="AlphaFoldDB" id="A0A4P8IG08"/>
<dbReference type="Proteomes" id="UP000298653">
    <property type="component" value="Chromosome"/>
</dbReference>
<dbReference type="CDD" id="cd01948">
    <property type="entry name" value="EAL"/>
    <property type="match status" value="1"/>
</dbReference>
<evidence type="ECO:0000256" key="7">
    <source>
        <dbReference type="ARBA" id="ARBA00023136"/>
    </source>
</evidence>
<feature type="transmembrane region" description="Helical" evidence="8">
    <location>
        <begin position="120"/>
        <end position="140"/>
    </location>
</feature>
<reference evidence="11 12" key="1">
    <citation type="submission" date="2019-05" db="EMBL/GenBank/DDBJ databases">
        <title>Complete genome sequencing of Anaerostipes rhamnosivorans.</title>
        <authorList>
            <person name="Bui T.P.N."/>
            <person name="de Vos W.M."/>
        </authorList>
    </citation>
    <scope>NUCLEOTIDE SEQUENCE [LARGE SCALE GENOMIC DNA]</scope>
    <source>
        <strain evidence="11 12">1y2</strain>
    </source>
</reference>
<dbReference type="GO" id="GO:0008982">
    <property type="term" value="F:protein-N(PI)-phosphohistidine-sugar phosphotransferase activity"/>
    <property type="evidence" value="ECO:0007669"/>
    <property type="project" value="InterPro"/>
</dbReference>
<dbReference type="Pfam" id="PF02378">
    <property type="entry name" value="PTS_EIIC"/>
    <property type="match status" value="1"/>
</dbReference>
<dbReference type="PANTHER" id="PTHR33989:SF4">
    <property type="entry name" value="PTS SYSTEM N,N'-DIACETYLCHITOBIOSE-SPECIFIC EIIC COMPONENT"/>
    <property type="match status" value="1"/>
</dbReference>
<evidence type="ECO:0000259" key="9">
    <source>
        <dbReference type="PROSITE" id="PS50883"/>
    </source>
</evidence>
<evidence type="ECO:0000256" key="5">
    <source>
        <dbReference type="ARBA" id="ARBA00022692"/>
    </source>
</evidence>
<evidence type="ECO:0000313" key="12">
    <source>
        <dbReference type="Proteomes" id="UP000298653"/>
    </source>
</evidence>
<comment type="subcellular location">
    <subcellularLocation>
        <location evidence="1">Cell membrane</location>
        <topology evidence="1">Multi-pass membrane protein</topology>
    </subcellularLocation>
</comment>
<dbReference type="InterPro" id="IPR004501">
    <property type="entry name" value="PTS_EIIC_3"/>
</dbReference>
<dbReference type="InterPro" id="IPR035919">
    <property type="entry name" value="EAL_sf"/>
</dbReference>
<dbReference type="PANTHER" id="PTHR33989">
    <property type="match status" value="1"/>
</dbReference>
<feature type="transmembrane region" description="Helical" evidence="8">
    <location>
        <begin position="274"/>
        <end position="294"/>
    </location>
</feature>
<protein>
    <submittedName>
        <fullName evidence="11">PTS system, cellobiose-specific IIC component</fullName>
    </submittedName>
</protein>
<sequence>MKTFKSRKNPGKSIAVLSIKQGLTLVIPFLILGSFALLFQSFPYPPYQEFMSDFLGGRILSILTSVYNITLGSLALLLTVTISLSFGKMAETNEAFYYAVTAVVSYMAFCGGITENKEYIFGPEWVFTAMCITLASCILFRIGVRAAKKIEAMHTVGAEYLFNLSILNLAPIIIITLLFAGAGVLLRQWTGVSNITNFGSFLFMKAFRHLSGNLTGALLYVLFSHVLWFFGIHGTNTLDAVAKRLFEPGVQVNQALLAAGKMPTEIYSKSFLDVFVFLGGCGAALCLIFALLIAAKKSHNRKLAKVAGVSVLFNISEVAVFGFPVIFNPVMFLPFILTPLVFVLTSSFAMYTGLVPYVTKSVEWTVPIVFSGYEATGSMTGGLLQAVNLVIGTLIYIPFIRYSEAKQTRSFQEEVRQMTKDMDQGDETGHRPELLSDDYVHNYAARTLAYDLKNELERGCLTLHYQVQMAGDGSLYGAEALLRWNHPVAGYIAPPLIIQLAYESRLLEKLGYFIIEKACMDIQEMNKVSDQEIRISVNISPNQLEQKDWSRHVFKLLSKYDLGNKQMVFEFTERVFLDHSDKVAGELKAVREHGIEISMDDFGMGHGSMVYLQDYSFEEVKLDGRLVRQLLDNERSRNIVSGIVEMAKTLKFHVVAEFVETKEQRDLLRDMGCNVFQGYYYGKPVPLCEFIKTFLR</sequence>
<keyword evidence="3" id="KW-1003">Cell membrane</keyword>
<feature type="domain" description="EAL" evidence="9">
    <location>
        <begin position="445"/>
        <end position="696"/>
    </location>
</feature>
<dbReference type="SMART" id="SM00052">
    <property type="entry name" value="EAL"/>
    <property type="match status" value="1"/>
</dbReference>
<feature type="domain" description="PTS EIIC type-3" evidence="10">
    <location>
        <begin position="1"/>
        <end position="399"/>
    </location>
</feature>
<dbReference type="InterPro" id="IPR003352">
    <property type="entry name" value="PTS_EIIC"/>
</dbReference>
<keyword evidence="12" id="KW-1185">Reference proteome</keyword>
<feature type="transmembrane region" description="Helical" evidence="8">
    <location>
        <begin position="214"/>
        <end position="232"/>
    </location>
</feature>
<feature type="transmembrane region" description="Helical" evidence="8">
    <location>
        <begin position="188"/>
        <end position="207"/>
    </location>
</feature>
<dbReference type="GO" id="GO:0005886">
    <property type="term" value="C:plasma membrane"/>
    <property type="evidence" value="ECO:0007669"/>
    <property type="project" value="UniProtKB-SubCell"/>
</dbReference>
<organism evidence="11 12">
    <name type="scientific">Anaerostipes rhamnosivorans</name>
    <dbReference type="NCBI Taxonomy" id="1229621"/>
    <lineage>
        <taxon>Bacteria</taxon>
        <taxon>Bacillati</taxon>
        <taxon>Bacillota</taxon>
        <taxon>Clostridia</taxon>
        <taxon>Lachnospirales</taxon>
        <taxon>Lachnospiraceae</taxon>
        <taxon>Anaerostipes</taxon>
    </lineage>
</organism>
<accession>A0A4P8IG08</accession>
<keyword evidence="5 8" id="KW-0812">Transmembrane</keyword>
<proteinExistence type="predicted"/>
<dbReference type="Gene3D" id="3.20.20.450">
    <property type="entry name" value="EAL domain"/>
    <property type="match status" value="1"/>
</dbReference>
<evidence type="ECO:0000259" key="10">
    <source>
        <dbReference type="PROSITE" id="PS51105"/>
    </source>
</evidence>
<keyword evidence="6 8" id="KW-1133">Transmembrane helix</keyword>
<keyword evidence="4" id="KW-0762">Sugar transport</keyword>
<evidence type="ECO:0000256" key="6">
    <source>
        <dbReference type="ARBA" id="ARBA00022989"/>
    </source>
</evidence>
<dbReference type="EMBL" id="CP040058">
    <property type="protein sequence ID" value="QCP35677.1"/>
    <property type="molecule type" value="Genomic_DNA"/>
</dbReference>
<dbReference type="InterPro" id="IPR051088">
    <property type="entry name" value="PTS_Sugar-EIIC/EIIB"/>
</dbReference>
<feature type="transmembrane region" description="Helical" evidence="8">
    <location>
        <begin position="332"/>
        <end position="358"/>
    </location>
</feature>
<dbReference type="GO" id="GO:0009401">
    <property type="term" value="P:phosphoenolpyruvate-dependent sugar phosphotransferase system"/>
    <property type="evidence" value="ECO:0007669"/>
    <property type="project" value="InterPro"/>
</dbReference>
<evidence type="ECO:0000313" key="11">
    <source>
        <dbReference type="EMBL" id="QCP35677.1"/>
    </source>
</evidence>
<evidence type="ECO:0000256" key="2">
    <source>
        <dbReference type="ARBA" id="ARBA00022448"/>
    </source>
</evidence>
<dbReference type="OrthoDB" id="1641940at2"/>
<keyword evidence="7 8" id="KW-0472">Membrane</keyword>
<dbReference type="SUPFAM" id="SSF141868">
    <property type="entry name" value="EAL domain-like"/>
    <property type="match status" value="1"/>
</dbReference>
<gene>
    <name evidence="11" type="ORF">AR1Y2_2223</name>
</gene>
<evidence type="ECO:0000256" key="3">
    <source>
        <dbReference type="ARBA" id="ARBA00022475"/>
    </source>
</evidence>
<dbReference type="KEGG" id="arf:AR1Y2_2223"/>
<keyword evidence="2" id="KW-0813">Transport</keyword>
<name>A0A4P8IG08_9FIRM</name>
<evidence type="ECO:0000256" key="1">
    <source>
        <dbReference type="ARBA" id="ARBA00004651"/>
    </source>
</evidence>